<proteinExistence type="predicted"/>
<dbReference type="PANTHER" id="PTHR11614">
    <property type="entry name" value="PHOSPHOLIPASE-RELATED"/>
    <property type="match status" value="1"/>
</dbReference>
<dbReference type="Pfam" id="PF12146">
    <property type="entry name" value="Hydrolase_4"/>
    <property type="match status" value="1"/>
</dbReference>
<evidence type="ECO:0000259" key="1">
    <source>
        <dbReference type="Pfam" id="PF12146"/>
    </source>
</evidence>
<keyword evidence="3" id="KW-1185">Reference proteome</keyword>
<dbReference type="InterPro" id="IPR022742">
    <property type="entry name" value="Hydrolase_4"/>
</dbReference>
<dbReference type="GO" id="GO:0016787">
    <property type="term" value="F:hydrolase activity"/>
    <property type="evidence" value="ECO:0007669"/>
    <property type="project" value="UniProtKB-KW"/>
</dbReference>
<evidence type="ECO:0000313" key="2">
    <source>
        <dbReference type="EMBL" id="MEC5425346.1"/>
    </source>
</evidence>
<reference evidence="2 3" key="1">
    <citation type="journal article" date="2024" name="Int. J. Syst. Evol. Microbiol.">
        <title>Virgibacillus tibetensis sp. nov., isolated from salt lake on the Tibetan Plateau of China.</title>
        <authorList>
            <person name="Phurbu D."/>
            <person name="Liu Z.-X."/>
            <person name="Wang R."/>
            <person name="Zheng Y.-Y."/>
            <person name="Liu H.-C."/>
            <person name="Zhou Y.-G."/>
            <person name="Yu Y.-J."/>
            <person name="Li A.-H."/>
        </authorList>
    </citation>
    <scope>NUCLEOTIDE SEQUENCE [LARGE SCALE GENOMIC DNA]</scope>
    <source>
        <strain evidence="2 3">C22-A2</strain>
    </source>
</reference>
<accession>A0ABU6KJ48</accession>
<dbReference type="Proteomes" id="UP001335737">
    <property type="component" value="Unassembled WGS sequence"/>
</dbReference>
<dbReference type="Gene3D" id="3.40.50.1820">
    <property type="entry name" value="alpha/beta hydrolase"/>
    <property type="match status" value="1"/>
</dbReference>
<sequence>MESTFWLKVEDDVEVYIKKWYSSIDKPKAVVQLSHGMAEHIQRYGEFANYLVKQDIFVYGNDHRGHGKTGEQQGLLGYFSQDNGFAKTTNDLHVITKRIKQDHPSTPIFLIGHSMGSFLARSYIQQYSELINGAILSGTGYFPLLKTKAGKYLAGMLPPKEESKLMNSLAFGNYNKKIKHKNTGFDWLSREEKAVQKYNDDPQTGFIPTARFFYDLMSGLGIIQDDKLNKDIRKNLPLLLLSGDADPVGDYAKGIWKTAHLYEKAGLEKVTTMLFTEGRHELLHELNKEEVYRAIHDWMERQI</sequence>
<dbReference type="RefSeq" id="WP_327608891.1">
    <property type="nucleotide sequence ID" value="NZ_JARZFX010000013.1"/>
</dbReference>
<gene>
    <name evidence="2" type="ORF">QGM71_17840</name>
</gene>
<dbReference type="EMBL" id="JARZFX010000013">
    <property type="protein sequence ID" value="MEC5425346.1"/>
    <property type="molecule type" value="Genomic_DNA"/>
</dbReference>
<dbReference type="InterPro" id="IPR029058">
    <property type="entry name" value="AB_hydrolase_fold"/>
</dbReference>
<name>A0ABU6KJ48_9BACI</name>
<keyword evidence="2" id="KW-0378">Hydrolase</keyword>
<feature type="domain" description="Serine aminopeptidase S33" evidence="1">
    <location>
        <begin position="26"/>
        <end position="286"/>
    </location>
</feature>
<organism evidence="2 3">
    <name type="scientific">Virgibacillus tibetensis</name>
    <dbReference type="NCBI Taxonomy" id="3042313"/>
    <lineage>
        <taxon>Bacteria</taxon>
        <taxon>Bacillati</taxon>
        <taxon>Bacillota</taxon>
        <taxon>Bacilli</taxon>
        <taxon>Bacillales</taxon>
        <taxon>Bacillaceae</taxon>
        <taxon>Virgibacillus</taxon>
    </lineage>
</organism>
<comment type="caution">
    <text evidence="2">The sequence shown here is derived from an EMBL/GenBank/DDBJ whole genome shotgun (WGS) entry which is preliminary data.</text>
</comment>
<protein>
    <submittedName>
        <fullName evidence="2">Alpha/beta hydrolase</fullName>
    </submittedName>
</protein>
<evidence type="ECO:0000313" key="3">
    <source>
        <dbReference type="Proteomes" id="UP001335737"/>
    </source>
</evidence>
<dbReference type="InterPro" id="IPR051044">
    <property type="entry name" value="MAG_DAG_Lipase"/>
</dbReference>
<dbReference type="SUPFAM" id="SSF53474">
    <property type="entry name" value="alpha/beta-Hydrolases"/>
    <property type="match status" value="1"/>
</dbReference>